<proteinExistence type="predicted"/>
<accession>A0ABQ7TW57</accession>
<feature type="region of interest" description="Disordered" evidence="1">
    <location>
        <begin position="426"/>
        <end position="459"/>
    </location>
</feature>
<reference evidence="4 5" key="1">
    <citation type="journal article" date="2021" name="bioRxiv">
        <title>Chromosome-scale and haplotype-resolved genome assembly of a tetraploid potato cultivar.</title>
        <authorList>
            <person name="Sun H."/>
            <person name="Jiao W.-B."/>
            <person name="Krause K."/>
            <person name="Campoy J.A."/>
            <person name="Goel M."/>
            <person name="Folz-Donahue K."/>
            <person name="Kukat C."/>
            <person name="Huettel B."/>
            <person name="Schneeberger K."/>
        </authorList>
    </citation>
    <scope>NUCLEOTIDE SEQUENCE [LARGE SCALE GENOMIC DNA]</scope>
    <source>
        <strain evidence="4">SolTubOtavaFocal</strain>
        <tissue evidence="4">Leaves</tissue>
    </source>
</reference>
<keyword evidence="5" id="KW-1185">Reference proteome</keyword>
<evidence type="ECO:0000313" key="5">
    <source>
        <dbReference type="Proteomes" id="UP000826656"/>
    </source>
</evidence>
<sequence>MAHIEGSIAEEYIAVECMTLCSRYLNTIKTKFNCPERNYDGGVIESEGGLTIFCEPGKSLKGSTPDKLDSNDMEDTHFYILKNCDEIQPFLEEFSQIYSETSQQSSDVERNRKFISWLQKKVAGLYKHDDSKRMEDFLSLLRGPMPYVTRFKGHIVNGYRFHVKEYDQYLKTQNCGVVVVGETGEEQNHMDYYGELTERGVKMDEYEFASVNRRRYLKINEPFVLASQASQVDMNPSKTLKYEMGQASKIPKHELIQPGALAKGLGQSLKSMSTIRVNAERSTPIAKNRSYYTSTSKLNKLADNSFHVHPCFEEKEDNAPLHQEDEMNQYTLTSDARGQGQSLRINAEKRTMIGENRNTTTTSSRNKPAKKSIPVPPDFNPMEDNDALFLETEVTRDTQRSDHLQKSPFEFDKSKKVIEVPRVAQRSSFESRKAKKVVGVAQGSKGNQNSPVGYDKLEN</sequence>
<dbReference type="InterPro" id="IPR025312">
    <property type="entry name" value="DUF4216"/>
</dbReference>
<dbReference type="Pfam" id="PF13960">
    <property type="entry name" value="DUF4218"/>
    <property type="match status" value="1"/>
</dbReference>
<feature type="domain" description="DUF4216" evidence="2">
    <location>
        <begin position="197"/>
        <end position="232"/>
    </location>
</feature>
<organism evidence="4 5">
    <name type="scientific">Solanum tuberosum</name>
    <name type="common">Potato</name>
    <dbReference type="NCBI Taxonomy" id="4113"/>
    <lineage>
        <taxon>Eukaryota</taxon>
        <taxon>Viridiplantae</taxon>
        <taxon>Streptophyta</taxon>
        <taxon>Embryophyta</taxon>
        <taxon>Tracheophyta</taxon>
        <taxon>Spermatophyta</taxon>
        <taxon>Magnoliopsida</taxon>
        <taxon>eudicotyledons</taxon>
        <taxon>Gunneridae</taxon>
        <taxon>Pentapetalae</taxon>
        <taxon>asterids</taxon>
        <taxon>lamiids</taxon>
        <taxon>Solanales</taxon>
        <taxon>Solanaceae</taxon>
        <taxon>Solanoideae</taxon>
        <taxon>Solaneae</taxon>
        <taxon>Solanum</taxon>
    </lineage>
</organism>
<name>A0ABQ7TW57_SOLTU</name>
<evidence type="ECO:0000259" key="2">
    <source>
        <dbReference type="Pfam" id="PF13952"/>
    </source>
</evidence>
<dbReference type="Proteomes" id="UP000826656">
    <property type="component" value="Unassembled WGS sequence"/>
</dbReference>
<dbReference type="EMBL" id="JAIVGD010000028">
    <property type="protein sequence ID" value="KAH0738228.1"/>
    <property type="molecule type" value="Genomic_DNA"/>
</dbReference>
<dbReference type="PANTHER" id="PTHR48258">
    <property type="entry name" value="DUF4218 DOMAIN-CONTAINING PROTEIN-RELATED"/>
    <property type="match status" value="1"/>
</dbReference>
<gene>
    <name evidence="4" type="ORF">KY290_036933</name>
</gene>
<feature type="compositionally biased region" description="Low complexity" evidence="1">
    <location>
        <begin position="356"/>
        <end position="366"/>
    </location>
</feature>
<comment type="caution">
    <text evidence="4">The sequence shown here is derived from an EMBL/GenBank/DDBJ whole genome shotgun (WGS) entry which is preliminary data.</text>
</comment>
<feature type="region of interest" description="Disordered" evidence="1">
    <location>
        <begin position="354"/>
        <end position="381"/>
    </location>
</feature>
<dbReference type="InterPro" id="IPR025452">
    <property type="entry name" value="DUF4218"/>
</dbReference>
<dbReference type="Pfam" id="PF13952">
    <property type="entry name" value="DUF4216"/>
    <property type="match status" value="1"/>
</dbReference>
<protein>
    <recommendedName>
        <fullName evidence="6">DUF4218 domain-containing protein</fullName>
    </recommendedName>
</protein>
<evidence type="ECO:0008006" key="6">
    <source>
        <dbReference type="Google" id="ProtNLM"/>
    </source>
</evidence>
<evidence type="ECO:0000256" key="1">
    <source>
        <dbReference type="SAM" id="MobiDB-lite"/>
    </source>
</evidence>
<dbReference type="PANTHER" id="PTHR48258:SF11">
    <property type="entry name" value="TDCA1-ORF2 PROTEIN"/>
    <property type="match status" value="1"/>
</dbReference>
<evidence type="ECO:0000313" key="4">
    <source>
        <dbReference type="EMBL" id="KAH0738228.1"/>
    </source>
</evidence>
<evidence type="ECO:0000259" key="3">
    <source>
        <dbReference type="Pfam" id="PF13960"/>
    </source>
</evidence>
<feature type="domain" description="DUF4218" evidence="3">
    <location>
        <begin position="2"/>
        <end position="38"/>
    </location>
</feature>